<dbReference type="RefSeq" id="WP_172584581.1">
    <property type="nucleotide sequence ID" value="NZ_BLAM01000102.1"/>
</dbReference>
<comment type="caution">
    <text evidence="1">The sequence shown here is derived from an EMBL/GenBank/DDBJ whole genome shotgun (WGS) entry which is preliminary data.</text>
</comment>
<accession>A0A6F9XL92</accession>
<evidence type="ECO:0000313" key="1">
    <source>
        <dbReference type="EMBL" id="GET05977.1"/>
    </source>
</evidence>
<sequence>MQQLATGLEPVMGQPAITRLEQMYVIAKLEKGQYVYYNQNTKKFSPKDNHASKWTSISAAREALHKLEAKQALRDELLSALTDEFQTQKAPEVSDYSQKFISRDPKEVLAQVKETVLFLRHLGEIAGLLRKEISEADGAVLQDILHLAELGQPGIMGKVQIYNCLSQSRIKRRKAKDLLAIIAPLIPAEDNSIDLDKCNDALQNYLKVASARTYHFKDEQLKNNFKRYLEQSDGLRGQVDDLCDC</sequence>
<protein>
    <submittedName>
        <fullName evidence="1">Uncharacterized protein</fullName>
    </submittedName>
</protein>
<reference evidence="1" key="1">
    <citation type="submission" date="2019-10" db="EMBL/GenBank/DDBJ databases">
        <title>Lactobacillus agilis SY212 Whole Genome Sequencing Project.</title>
        <authorList>
            <person name="Suzuki S."/>
            <person name="Endo A."/>
            <person name="Maeno S."/>
            <person name="Shiwa Y."/>
            <person name="Matsutani M."/>
            <person name="Kajikawa A."/>
        </authorList>
    </citation>
    <scope>NUCLEOTIDE SEQUENCE</scope>
    <source>
        <strain evidence="1">SY212</strain>
    </source>
</reference>
<dbReference type="Proteomes" id="UP000494265">
    <property type="component" value="Unassembled WGS sequence"/>
</dbReference>
<gene>
    <name evidence="1" type="ORF">SY212_10070</name>
</gene>
<dbReference type="EMBL" id="BLAM01000102">
    <property type="protein sequence ID" value="GET05977.1"/>
    <property type="molecule type" value="Genomic_DNA"/>
</dbReference>
<dbReference type="AlphaFoldDB" id="A0A6F9XL92"/>
<organism evidence="1">
    <name type="scientific">Ligilactobacillus agilis</name>
    <dbReference type="NCBI Taxonomy" id="1601"/>
    <lineage>
        <taxon>Bacteria</taxon>
        <taxon>Bacillati</taxon>
        <taxon>Bacillota</taxon>
        <taxon>Bacilli</taxon>
        <taxon>Lactobacillales</taxon>
        <taxon>Lactobacillaceae</taxon>
        <taxon>Ligilactobacillus</taxon>
    </lineage>
</organism>
<name>A0A6F9XL92_9LACO</name>
<proteinExistence type="predicted"/>